<dbReference type="InterPro" id="IPR043129">
    <property type="entry name" value="ATPase_NBD"/>
</dbReference>
<reference evidence="5 6" key="1">
    <citation type="submission" date="2019-03" db="EMBL/GenBank/DDBJ databases">
        <authorList>
            <person name="Kim H."/>
            <person name="Yu S.-M."/>
        </authorList>
    </citation>
    <scope>NUCLEOTIDE SEQUENCE [LARGE SCALE GENOMIC DNA]</scope>
    <source>
        <strain evidence="5 6">NBC122</strain>
    </source>
</reference>
<dbReference type="EC" id="2.7.1.2" evidence="3"/>
<gene>
    <name evidence="5" type="primary">glk_1</name>
    <name evidence="3" type="synonym">glk</name>
    <name evidence="5" type="ORF">NBC122_00176</name>
</gene>
<feature type="binding site" evidence="3">
    <location>
        <begin position="37"/>
        <end position="42"/>
    </location>
    <ligand>
        <name>ATP</name>
        <dbReference type="ChEBI" id="CHEBI:30616"/>
    </ligand>
</feature>
<proteinExistence type="inferred from homology"/>
<dbReference type="PANTHER" id="PTHR47363">
    <property type="entry name" value="GLUCOKINASE"/>
    <property type="match status" value="1"/>
</dbReference>
<dbReference type="CDD" id="cd24008">
    <property type="entry name" value="ASKHA_NBD_GLK"/>
    <property type="match status" value="1"/>
</dbReference>
<comment type="subcellular location">
    <subcellularLocation>
        <location evidence="3">Cytoplasm</location>
    </subcellularLocation>
</comment>
<dbReference type="EMBL" id="CP037954">
    <property type="protein sequence ID" value="QBO57034.1"/>
    <property type="molecule type" value="Genomic_DNA"/>
</dbReference>
<dbReference type="GO" id="GO:0006096">
    <property type="term" value="P:glycolytic process"/>
    <property type="evidence" value="ECO:0007669"/>
    <property type="project" value="UniProtKB-UniRule"/>
</dbReference>
<dbReference type="Gene3D" id="3.40.367.20">
    <property type="match status" value="1"/>
</dbReference>
<organism evidence="5 6">
    <name type="scientific">Chryseobacterium salivictor</name>
    <dbReference type="NCBI Taxonomy" id="2547600"/>
    <lineage>
        <taxon>Bacteria</taxon>
        <taxon>Pseudomonadati</taxon>
        <taxon>Bacteroidota</taxon>
        <taxon>Flavobacteriia</taxon>
        <taxon>Flavobacteriales</taxon>
        <taxon>Weeksellaceae</taxon>
        <taxon>Chryseobacterium group</taxon>
        <taxon>Chryseobacterium</taxon>
    </lineage>
</organism>
<evidence type="ECO:0000256" key="3">
    <source>
        <dbReference type="HAMAP-Rule" id="MF_00524"/>
    </source>
</evidence>
<dbReference type="GO" id="GO:0004340">
    <property type="term" value="F:glucokinase activity"/>
    <property type="evidence" value="ECO:0007669"/>
    <property type="project" value="UniProtKB-UniRule"/>
</dbReference>
<dbReference type="SUPFAM" id="SSF53067">
    <property type="entry name" value="Actin-like ATPase domain"/>
    <property type="match status" value="1"/>
</dbReference>
<keyword evidence="3" id="KW-0067">ATP-binding</keyword>
<dbReference type="GO" id="GO:0005737">
    <property type="term" value="C:cytoplasm"/>
    <property type="evidence" value="ECO:0007669"/>
    <property type="project" value="UniProtKB-SubCell"/>
</dbReference>
<evidence type="ECO:0000313" key="5">
    <source>
        <dbReference type="EMBL" id="QBO57034.1"/>
    </source>
</evidence>
<dbReference type="AlphaFoldDB" id="A0A4V1AKQ0"/>
<keyword evidence="3" id="KW-0324">Glycolysis</keyword>
<dbReference type="HAMAP" id="MF_00524">
    <property type="entry name" value="Glucokinase"/>
    <property type="match status" value="1"/>
</dbReference>
<evidence type="ECO:0000256" key="2">
    <source>
        <dbReference type="ARBA" id="ARBA00022777"/>
    </source>
</evidence>
<comment type="catalytic activity">
    <reaction evidence="3">
        <text>D-glucose + ATP = D-glucose 6-phosphate + ADP + H(+)</text>
        <dbReference type="Rhea" id="RHEA:17825"/>
        <dbReference type="ChEBI" id="CHEBI:4167"/>
        <dbReference type="ChEBI" id="CHEBI:15378"/>
        <dbReference type="ChEBI" id="CHEBI:30616"/>
        <dbReference type="ChEBI" id="CHEBI:61548"/>
        <dbReference type="ChEBI" id="CHEBI:456216"/>
        <dbReference type="EC" id="2.7.1.2"/>
    </reaction>
</comment>
<sequence>MENFKSISLPDISDAILPMAYPSRKNKLPDSGMVLAADVGGTKTNVALFEIQKGKLVSIKNERYPTTDHDSFVKAILHFHEDKSSPIDCACLGVAGTVDGDKVRGVNFAWEIDAKILESDLNIKRVFLINDLEANAYGLTALEENDFEVLTQGEKSEGNAAVISPGTGLGEAGMYWDGSHYHPYATEGGHCNFAPSTPLDVELWKFLKTKFDHISCERVISGQGIHNIYQFLRNYRNEKEPEWLTKQFQNEDPPIVISSAALEKKDPICTETLHLFIRYLSVESAQLALKTKATGGLYIGGGIAPKILGLINKEEFYKNFISFGRMEHLLKTVPVKIVLNDQTALIGAAYYAAMGIIETV</sequence>
<evidence type="ECO:0000256" key="4">
    <source>
        <dbReference type="RuleBase" id="RU004046"/>
    </source>
</evidence>
<dbReference type="Proteomes" id="UP000294419">
    <property type="component" value="Chromosome"/>
</dbReference>
<evidence type="ECO:0000256" key="1">
    <source>
        <dbReference type="ARBA" id="ARBA00022679"/>
    </source>
</evidence>
<dbReference type="PANTHER" id="PTHR47363:SF1">
    <property type="entry name" value="GLUCOKINASE"/>
    <property type="match status" value="1"/>
</dbReference>
<evidence type="ECO:0000313" key="6">
    <source>
        <dbReference type="Proteomes" id="UP000294419"/>
    </source>
</evidence>
<name>A0A4V1AKQ0_9FLAO</name>
<dbReference type="RefSeq" id="WP_133438572.1">
    <property type="nucleotide sequence ID" value="NZ_CP037954.1"/>
</dbReference>
<dbReference type="OrthoDB" id="9800595at2"/>
<dbReference type="GO" id="GO:0005524">
    <property type="term" value="F:ATP binding"/>
    <property type="evidence" value="ECO:0007669"/>
    <property type="project" value="UniProtKB-UniRule"/>
</dbReference>
<accession>A0A4V1AKQ0</accession>
<dbReference type="Gene3D" id="3.30.420.40">
    <property type="match status" value="1"/>
</dbReference>
<dbReference type="Pfam" id="PF02685">
    <property type="entry name" value="Glucokinase"/>
    <property type="match status" value="1"/>
</dbReference>
<dbReference type="InterPro" id="IPR003836">
    <property type="entry name" value="Glucokinase"/>
</dbReference>
<keyword evidence="3" id="KW-0547">Nucleotide-binding</keyword>
<keyword evidence="1 3" id="KW-0808">Transferase</keyword>
<dbReference type="NCBIfam" id="TIGR00749">
    <property type="entry name" value="glk"/>
    <property type="match status" value="1"/>
</dbReference>
<keyword evidence="3" id="KW-0963">Cytoplasm</keyword>
<keyword evidence="2 3" id="KW-0418">Kinase</keyword>
<dbReference type="GO" id="GO:0005536">
    <property type="term" value="F:D-glucose binding"/>
    <property type="evidence" value="ECO:0007669"/>
    <property type="project" value="InterPro"/>
</dbReference>
<protein>
    <recommendedName>
        <fullName evidence="3">Glucokinase</fullName>
        <ecNumber evidence="3">2.7.1.2</ecNumber>
    </recommendedName>
    <alternativeName>
        <fullName evidence="3">Glucose kinase</fullName>
    </alternativeName>
</protein>
<dbReference type="KEGG" id="csal:NBC122_00176"/>
<comment type="similarity">
    <text evidence="3 4">Belongs to the bacterial glucokinase family.</text>
</comment>
<keyword evidence="6" id="KW-1185">Reference proteome</keyword>